<accession>A0ABV9Q1R3</accession>
<keyword evidence="3" id="KW-1185">Reference proteome</keyword>
<dbReference type="InterPro" id="IPR011249">
    <property type="entry name" value="Metalloenz_LuxS/M16"/>
</dbReference>
<dbReference type="NCBIfam" id="NF047422">
    <property type="entry name" value="YfmF_fam"/>
    <property type="match status" value="1"/>
</dbReference>
<evidence type="ECO:0000313" key="3">
    <source>
        <dbReference type="Proteomes" id="UP001596002"/>
    </source>
</evidence>
<sequence>MQTFLSTYKNGVNFHVLPTTKYKLNTIVVTFHTDLEEGKAAMHAMIPHVLMRGTENHPTSESIQLALSDMYGATLTGGVSKKGERQLVEFLCKVVNEKYLNNSEQLLEKGIQLLSEVLFHPVQEAGGFKADFVEKEKEQHAKRIDSLLDDKIVYAAERCLEEMTKGERFSIPKLGRKSDLDTIDARNLFDTYQELMKTAPMHVYVVGNVEPERVMSLVQKYFPQDRTPKTNLLPAQTDVVPRQVKEVVDQLDVNQGKLNIGLRTKVTHSDESYPALVVYNGILGGFPHSKLFVNVREKASLAYYASSRLESYKGILYIQSGIQIEQYDKALQIIKQQLEEMKQGNLSDDELSFTKNGLINSFRTVQDSPEGLADLHTGGLVSGRQRTMEELIEAVLKVTKEEVIQIANQICLDTVYFLRDRKGVAAGA</sequence>
<dbReference type="Proteomes" id="UP001596002">
    <property type="component" value="Unassembled WGS sequence"/>
</dbReference>
<dbReference type="PANTHER" id="PTHR11851">
    <property type="entry name" value="METALLOPROTEASE"/>
    <property type="match status" value="1"/>
</dbReference>
<feature type="domain" description="Peptidase M16 C-terminal" evidence="1">
    <location>
        <begin position="183"/>
        <end position="358"/>
    </location>
</feature>
<reference evidence="3" key="1">
    <citation type="journal article" date="2019" name="Int. J. Syst. Evol. Microbiol.">
        <title>The Global Catalogue of Microorganisms (GCM) 10K type strain sequencing project: providing services to taxonomists for standard genome sequencing and annotation.</title>
        <authorList>
            <consortium name="The Broad Institute Genomics Platform"/>
            <consortium name="The Broad Institute Genome Sequencing Center for Infectious Disease"/>
            <person name="Wu L."/>
            <person name="Ma J."/>
        </authorList>
    </citation>
    <scope>NUCLEOTIDE SEQUENCE [LARGE SCALE GENOMIC DNA]</scope>
    <source>
        <strain evidence="3">WYCCWR 12678</strain>
    </source>
</reference>
<evidence type="ECO:0000313" key="2">
    <source>
        <dbReference type="EMBL" id="MFC4768126.1"/>
    </source>
</evidence>
<dbReference type="EMBL" id="JBHSHC010000096">
    <property type="protein sequence ID" value="MFC4768126.1"/>
    <property type="molecule type" value="Genomic_DNA"/>
</dbReference>
<dbReference type="Gene3D" id="3.30.830.10">
    <property type="entry name" value="Metalloenzyme, LuxS/M16 peptidase-like"/>
    <property type="match status" value="2"/>
</dbReference>
<dbReference type="InterPro" id="IPR007863">
    <property type="entry name" value="Peptidase_M16_C"/>
</dbReference>
<dbReference type="InterPro" id="IPR050361">
    <property type="entry name" value="MPP/UQCRC_Complex"/>
</dbReference>
<gene>
    <name evidence="2" type="primary">yfmF</name>
    <name evidence="2" type="ORF">ACFO8Q_12285</name>
</gene>
<proteinExistence type="predicted"/>
<evidence type="ECO:0000259" key="1">
    <source>
        <dbReference type="Pfam" id="PF05193"/>
    </source>
</evidence>
<organism evidence="2 3">
    <name type="scientific">Effusibacillus consociatus</name>
    <dbReference type="NCBI Taxonomy" id="1117041"/>
    <lineage>
        <taxon>Bacteria</taxon>
        <taxon>Bacillati</taxon>
        <taxon>Bacillota</taxon>
        <taxon>Bacilli</taxon>
        <taxon>Bacillales</taxon>
        <taxon>Alicyclobacillaceae</taxon>
        <taxon>Effusibacillus</taxon>
    </lineage>
</organism>
<name>A0ABV9Q1R3_9BACL</name>
<dbReference type="Pfam" id="PF05193">
    <property type="entry name" value="Peptidase_M16_C"/>
    <property type="match status" value="1"/>
</dbReference>
<dbReference type="RefSeq" id="WP_380026050.1">
    <property type="nucleotide sequence ID" value="NZ_JBHSHC010000096.1"/>
</dbReference>
<dbReference type="SUPFAM" id="SSF63411">
    <property type="entry name" value="LuxS/MPP-like metallohydrolase"/>
    <property type="match status" value="2"/>
</dbReference>
<comment type="caution">
    <text evidence="2">The sequence shown here is derived from an EMBL/GenBank/DDBJ whole genome shotgun (WGS) entry which is preliminary data.</text>
</comment>
<protein>
    <submittedName>
        <fullName evidence="2">EF-P 5-aminopentanol modification-associated protein YfmF</fullName>
    </submittedName>
</protein>
<dbReference type="PANTHER" id="PTHR11851:SF186">
    <property type="entry name" value="INACTIVE METALLOPROTEASE YMFF-RELATED"/>
    <property type="match status" value="1"/>
</dbReference>